<feature type="transmembrane region" description="Helical" evidence="1">
    <location>
        <begin position="74"/>
        <end position="93"/>
    </location>
</feature>
<sequence>MFNGRWNERMAANWKQGCDRSVNDQQVPGSHRDPQTTILGIPRQQLVKSAELTKLLFKELLTMRSRRFDDEARIVMAIYAGQVLVFALGALYAL</sequence>
<dbReference type="EMBL" id="JAELXT010000051">
    <property type="protein sequence ID" value="MBJ6128448.1"/>
    <property type="molecule type" value="Genomic_DNA"/>
</dbReference>
<dbReference type="RefSeq" id="WP_199051720.1">
    <property type="nucleotide sequence ID" value="NZ_JAELXT010000051.1"/>
</dbReference>
<keyword evidence="1" id="KW-0472">Membrane</keyword>
<evidence type="ECO:0000313" key="3">
    <source>
        <dbReference type="Proteomes" id="UP000620670"/>
    </source>
</evidence>
<organism evidence="2 3">
    <name type="scientific">Microvirga splendida</name>
    <dbReference type="NCBI Taxonomy" id="2795727"/>
    <lineage>
        <taxon>Bacteria</taxon>
        <taxon>Pseudomonadati</taxon>
        <taxon>Pseudomonadota</taxon>
        <taxon>Alphaproteobacteria</taxon>
        <taxon>Hyphomicrobiales</taxon>
        <taxon>Methylobacteriaceae</taxon>
        <taxon>Microvirga</taxon>
    </lineage>
</organism>
<gene>
    <name evidence="2" type="ORF">JAO75_23925</name>
</gene>
<keyword evidence="1" id="KW-1133">Transmembrane helix</keyword>
<name>A0ABS0Y934_9HYPH</name>
<keyword evidence="1" id="KW-0812">Transmembrane</keyword>
<dbReference type="Proteomes" id="UP000620670">
    <property type="component" value="Unassembled WGS sequence"/>
</dbReference>
<proteinExistence type="predicted"/>
<accession>A0ABS0Y934</accession>
<evidence type="ECO:0000256" key="1">
    <source>
        <dbReference type="SAM" id="Phobius"/>
    </source>
</evidence>
<reference evidence="3" key="1">
    <citation type="submission" date="2020-12" db="EMBL/GenBank/DDBJ databases">
        <title>Hymenobacter sp.</title>
        <authorList>
            <person name="Kim M.K."/>
        </authorList>
    </citation>
    <scope>NUCLEOTIDE SEQUENCE [LARGE SCALE GENOMIC DNA]</scope>
    <source>
        <strain evidence="3">BT325</strain>
    </source>
</reference>
<keyword evidence="3" id="KW-1185">Reference proteome</keyword>
<protein>
    <submittedName>
        <fullName evidence="2">Uncharacterized protein</fullName>
    </submittedName>
</protein>
<evidence type="ECO:0000313" key="2">
    <source>
        <dbReference type="EMBL" id="MBJ6128448.1"/>
    </source>
</evidence>
<comment type="caution">
    <text evidence="2">The sequence shown here is derived from an EMBL/GenBank/DDBJ whole genome shotgun (WGS) entry which is preliminary data.</text>
</comment>